<accession>A0A7M1RYB7</accession>
<dbReference type="InterPro" id="IPR055823">
    <property type="entry name" value="DUF7399"/>
</dbReference>
<dbReference type="KEGG" id="vg:65128462"/>
<dbReference type="RefSeq" id="YP_010110168.1">
    <property type="nucleotide sequence ID" value="NC_055868.1"/>
</dbReference>
<reference evidence="1 2" key="1">
    <citation type="submission" date="2020-07" db="EMBL/GenBank/DDBJ databases">
        <title>Taxonomic proposal: Crassvirales, a new order of highly abundant and diverse bacterial viruses.</title>
        <authorList>
            <person name="Shkoporov A.N."/>
            <person name="Stockdale S.R."/>
            <person name="Guerin E."/>
            <person name="Ross R.P."/>
            <person name="Hill C."/>
        </authorList>
    </citation>
    <scope>NUCLEOTIDE SEQUENCE [LARGE SCALE GENOMIC DNA]</scope>
</reference>
<dbReference type="EMBL" id="MT774375">
    <property type="protein sequence ID" value="QOR58010.1"/>
    <property type="molecule type" value="Genomic_DNA"/>
</dbReference>
<dbReference type="Proteomes" id="UP000593838">
    <property type="component" value="Segment"/>
</dbReference>
<sequence>MVTEYKVIKPFGTLKVGDVLKLDGDIFKFENELSTGMNDFYSFTRVAFNTDMAEEYAKSGLLEPISNTKDPDDDNLNKIKKVAQLIAQLKNTYNQRKANIEKKYNDGKIQTCVKVEHDTVYFNMMKLLNKFEAIINE</sequence>
<proteinExistence type="predicted"/>
<protein>
    <submittedName>
        <fullName evidence="1">Capsid protein</fullName>
    </submittedName>
</protein>
<evidence type="ECO:0000313" key="2">
    <source>
        <dbReference type="Proteomes" id="UP000593838"/>
    </source>
</evidence>
<evidence type="ECO:0000313" key="1">
    <source>
        <dbReference type="EMBL" id="QOR58010.1"/>
    </source>
</evidence>
<organism evidence="1 2">
    <name type="scientific">uncultured phage cr50_1</name>
    <dbReference type="NCBI Taxonomy" id="2772059"/>
    <lineage>
        <taxon>Viruses</taxon>
        <taxon>Duplodnaviria</taxon>
        <taxon>Heunggongvirae</taxon>
        <taxon>Uroviricota</taxon>
        <taxon>Caudoviricetes</taxon>
        <taxon>Crassvirales</taxon>
        <taxon>Suoliviridae</taxon>
        <taxon>Boorivirinae</taxon>
        <taxon>Cohcovirus</taxon>
        <taxon>Cohcovirus hiberniae</taxon>
    </lineage>
</organism>
<keyword evidence="2" id="KW-1185">Reference proteome</keyword>
<dbReference type="GeneID" id="65128462"/>
<name>A0A7M1RYB7_9CAUD</name>
<dbReference type="Pfam" id="PF24132">
    <property type="entry name" value="DUF7399"/>
    <property type="match status" value="1"/>
</dbReference>